<keyword evidence="7" id="KW-1185">Reference proteome</keyword>
<dbReference type="GO" id="GO:0046872">
    <property type="term" value="F:metal ion binding"/>
    <property type="evidence" value="ECO:0007669"/>
    <property type="project" value="UniProtKB-KW"/>
</dbReference>
<dbReference type="GO" id="GO:0016810">
    <property type="term" value="F:hydrolase activity, acting on carbon-nitrogen (but not peptide) bonds"/>
    <property type="evidence" value="ECO:0007669"/>
    <property type="project" value="InterPro"/>
</dbReference>
<feature type="domain" description="NodB homology" evidence="5">
    <location>
        <begin position="90"/>
        <end position="270"/>
    </location>
</feature>
<dbReference type="GO" id="GO:0016020">
    <property type="term" value="C:membrane"/>
    <property type="evidence" value="ECO:0007669"/>
    <property type="project" value="TreeGrafter"/>
</dbReference>
<evidence type="ECO:0000313" key="7">
    <source>
        <dbReference type="Proteomes" id="UP000184476"/>
    </source>
</evidence>
<dbReference type="PANTHER" id="PTHR10587">
    <property type="entry name" value="GLYCOSYL TRANSFERASE-RELATED"/>
    <property type="match status" value="1"/>
</dbReference>
<evidence type="ECO:0000256" key="4">
    <source>
        <dbReference type="SAM" id="SignalP"/>
    </source>
</evidence>
<dbReference type="Pfam" id="PF01522">
    <property type="entry name" value="Polysacc_deac_1"/>
    <property type="match status" value="1"/>
</dbReference>
<evidence type="ECO:0000313" key="6">
    <source>
        <dbReference type="EMBL" id="SHE47197.1"/>
    </source>
</evidence>
<dbReference type="AlphaFoldDB" id="A0A1M4TSB7"/>
<keyword evidence="2" id="KW-0378">Hydrolase</keyword>
<keyword evidence="4" id="KW-0732">Signal</keyword>
<name>A0A1M4TSB7_9BACL</name>
<dbReference type="PROSITE" id="PS51257">
    <property type="entry name" value="PROKAR_LIPOPROTEIN"/>
    <property type="match status" value="1"/>
</dbReference>
<keyword evidence="1" id="KW-0479">Metal-binding</keyword>
<evidence type="ECO:0000256" key="3">
    <source>
        <dbReference type="SAM" id="MobiDB-lite"/>
    </source>
</evidence>
<proteinExistence type="predicted"/>
<dbReference type="EMBL" id="FQVL01000001">
    <property type="protein sequence ID" value="SHE47197.1"/>
    <property type="molecule type" value="Genomic_DNA"/>
</dbReference>
<feature type="region of interest" description="Disordered" evidence="3">
    <location>
        <begin position="298"/>
        <end position="323"/>
    </location>
</feature>
<feature type="chain" id="PRO_5013200219" evidence="4">
    <location>
        <begin position="24"/>
        <end position="323"/>
    </location>
</feature>
<dbReference type="CDD" id="cd10917">
    <property type="entry name" value="CE4_NodB_like_6s_7s"/>
    <property type="match status" value="1"/>
</dbReference>
<sequence length="323" mass="36476">MRVMLNLGMCLLLIIGGGCSLFADTKSVDSSQQSVKAPKQKKPEKKQIQKPKVLIKPIVKQNVTITFEEQQELKKITMKEVIFRGSAKSKRVALTFDDGPDDKYTLKILEILRKEQVRATFFVMGKMVHNHPEILKRIDQEGHIIGNHTWSHPQLTHLSDAKVKKEVNSTTQEIQKQIGKRVNLVRPPYGAVNKSVIQEIKGNHYYVINWDVDTNDWRGRTGKQIEQTVKQTGKSGSIVLQHNAGKTLQGTVDALPAIIKELKSKGYELVTLDQLLSIPPYQGVQADVVLAPADQKVDKPVEQTTQHNKEKLQQKKVKSLEKQ</sequence>
<evidence type="ECO:0000259" key="5">
    <source>
        <dbReference type="PROSITE" id="PS51677"/>
    </source>
</evidence>
<feature type="signal peptide" evidence="4">
    <location>
        <begin position="1"/>
        <end position="23"/>
    </location>
</feature>
<dbReference type="STRING" id="112248.SAMN05444392_101608"/>
<dbReference type="Gene3D" id="3.20.20.370">
    <property type="entry name" value="Glycoside hydrolase/deacetylase"/>
    <property type="match status" value="1"/>
</dbReference>
<dbReference type="PROSITE" id="PS51677">
    <property type="entry name" value="NODB"/>
    <property type="match status" value="1"/>
</dbReference>
<dbReference type="InterPro" id="IPR011330">
    <property type="entry name" value="Glyco_hydro/deAcase_b/a-brl"/>
</dbReference>
<reference evidence="6 7" key="1">
    <citation type="submission" date="2016-11" db="EMBL/GenBank/DDBJ databases">
        <authorList>
            <person name="Jaros S."/>
            <person name="Januszkiewicz K."/>
            <person name="Wedrychowicz H."/>
        </authorList>
    </citation>
    <scope>NUCLEOTIDE SEQUENCE [LARGE SCALE GENOMIC DNA]</scope>
    <source>
        <strain evidence="6 7">DSM 44666</strain>
    </source>
</reference>
<dbReference type="InterPro" id="IPR002509">
    <property type="entry name" value="NODB_dom"/>
</dbReference>
<dbReference type="GO" id="GO:0005975">
    <property type="term" value="P:carbohydrate metabolic process"/>
    <property type="evidence" value="ECO:0007669"/>
    <property type="project" value="InterPro"/>
</dbReference>
<dbReference type="OrthoDB" id="2649545at2"/>
<organism evidence="6 7">
    <name type="scientific">Seinonella peptonophila</name>
    <dbReference type="NCBI Taxonomy" id="112248"/>
    <lineage>
        <taxon>Bacteria</taxon>
        <taxon>Bacillati</taxon>
        <taxon>Bacillota</taxon>
        <taxon>Bacilli</taxon>
        <taxon>Bacillales</taxon>
        <taxon>Thermoactinomycetaceae</taxon>
        <taxon>Seinonella</taxon>
    </lineage>
</organism>
<dbReference type="Proteomes" id="UP000184476">
    <property type="component" value="Unassembled WGS sequence"/>
</dbReference>
<dbReference type="InterPro" id="IPR050248">
    <property type="entry name" value="Polysacc_deacetylase_ArnD"/>
</dbReference>
<dbReference type="PANTHER" id="PTHR10587:SF133">
    <property type="entry name" value="CHITIN DEACETYLASE 1-RELATED"/>
    <property type="match status" value="1"/>
</dbReference>
<accession>A0A1M4TSB7</accession>
<dbReference type="SUPFAM" id="SSF88713">
    <property type="entry name" value="Glycoside hydrolase/deacetylase"/>
    <property type="match status" value="1"/>
</dbReference>
<evidence type="ECO:0000256" key="2">
    <source>
        <dbReference type="ARBA" id="ARBA00022801"/>
    </source>
</evidence>
<protein>
    <submittedName>
        <fullName evidence="6">Polysaccharide deacetylase family sporulation protein PdaB</fullName>
    </submittedName>
</protein>
<gene>
    <name evidence="6" type="ORF">SAMN05444392_101608</name>
</gene>
<evidence type="ECO:0000256" key="1">
    <source>
        <dbReference type="ARBA" id="ARBA00022723"/>
    </source>
</evidence>